<dbReference type="Proteomes" id="UP000078596">
    <property type="component" value="Chromosome"/>
</dbReference>
<keyword evidence="5" id="KW-1003">Cell membrane</keyword>
<sequence length="458" mass="50297">MSAFKNPFDSAIRLKGGCSCGQHKSQAEHDAERVAQAVPQDEEAGLNRVIESTLVRAIFPHDETRRAFLKAVGAGTAMAALSSIFPLASAQALAAEGAGALEKTKLNIGFLPITCATPLVAADPLGFYGKQGLSVTLQKTAGWAVVRDKTLSGAFDAAHMLAPMPLSISLGVGADPSPMMMPAIENINGNAITLHVKHKDKRDPKQWKGMTFAIPFDYSMHNFLLRYYLAENGLDPDKDVKLRVMAPPDMVANLRAESIDGFIVAEPFNQLAVYHGVGFIHMLTSEIWNNHPCCSLSVSQKFVTENPNTFAALFRAILTSTMHCSDMKNRPAVAEAIGGPKYLNQPKVILDQVLLGKYADGLGHVKDDPNRINFDPFPWDSMAVWMLTQMKRWGYIKKDIDYKAVAEQVFLATDARKKMAELGFTAPETNYKKDVIMGKTFDPSKPTEYLESFAIRRT</sequence>
<dbReference type="InterPro" id="IPR044527">
    <property type="entry name" value="NrtA/CpmA_ABC-bd_dom"/>
</dbReference>
<dbReference type="GO" id="GO:0042597">
    <property type="term" value="C:periplasmic space"/>
    <property type="evidence" value="ECO:0007669"/>
    <property type="project" value="UniProtKB-SubCell"/>
</dbReference>
<evidence type="ECO:0000256" key="7">
    <source>
        <dbReference type="ARBA" id="ARBA00022729"/>
    </source>
</evidence>
<dbReference type="AlphaFoldDB" id="A0A191ZJ84"/>
<evidence type="ECO:0000256" key="2">
    <source>
        <dbReference type="ARBA" id="ARBA00004418"/>
    </source>
</evidence>
<organism evidence="10 11">
    <name type="scientific">Halothiobacillus diazotrophicus</name>
    <dbReference type="NCBI Taxonomy" id="1860122"/>
    <lineage>
        <taxon>Bacteria</taxon>
        <taxon>Pseudomonadati</taxon>
        <taxon>Pseudomonadota</taxon>
        <taxon>Gammaproteobacteria</taxon>
        <taxon>Chromatiales</taxon>
        <taxon>Halothiobacillaceae</taxon>
        <taxon>Halothiobacillus</taxon>
    </lineage>
</organism>
<keyword evidence="11" id="KW-1185">Reference proteome</keyword>
<gene>
    <name evidence="10" type="ORF">A9404_11410</name>
</gene>
<dbReference type="GO" id="GO:0012505">
    <property type="term" value="C:endomembrane system"/>
    <property type="evidence" value="ECO:0007669"/>
    <property type="project" value="UniProtKB-SubCell"/>
</dbReference>
<evidence type="ECO:0000256" key="1">
    <source>
        <dbReference type="ARBA" id="ARBA00004308"/>
    </source>
</evidence>
<dbReference type="STRING" id="1860122.A9404_11410"/>
<evidence type="ECO:0000256" key="8">
    <source>
        <dbReference type="ARBA" id="ARBA00023136"/>
    </source>
</evidence>
<dbReference type="OrthoDB" id="9815454at2"/>
<comment type="similarity">
    <text evidence="9">Belongs to the CmpA/NrtA family.</text>
</comment>
<keyword evidence="7" id="KW-0732">Signal</keyword>
<dbReference type="PROSITE" id="PS51318">
    <property type="entry name" value="TAT"/>
    <property type="match status" value="1"/>
</dbReference>
<evidence type="ECO:0000313" key="11">
    <source>
        <dbReference type="Proteomes" id="UP000078596"/>
    </source>
</evidence>
<dbReference type="PANTHER" id="PTHR30024">
    <property type="entry name" value="ALIPHATIC SULFONATES-BINDING PROTEIN-RELATED"/>
    <property type="match status" value="1"/>
</dbReference>
<evidence type="ECO:0000256" key="4">
    <source>
        <dbReference type="ARBA" id="ARBA00022448"/>
    </source>
</evidence>
<dbReference type="SUPFAM" id="SSF53850">
    <property type="entry name" value="Periplasmic binding protein-like II"/>
    <property type="match status" value="1"/>
</dbReference>
<dbReference type="KEGG" id="haz:A9404_11410"/>
<evidence type="ECO:0000313" key="10">
    <source>
        <dbReference type="EMBL" id="ANJ67903.1"/>
    </source>
</evidence>
<dbReference type="NCBIfam" id="TIGR01409">
    <property type="entry name" value="TAT_signal_seq"/>
    <property type="match status" value="1"/>
</dbReference>
<dbReference type="PANTHER" id="PTHR30024:SF47">
    <property type="entry name" value="TAURINE-BINDING PERIPLASMIC PROTEIN"/>
    <property type="match status" value="1"/>
</dbReference>
<dbReference type="Pfam" id="PF13379">
    <property type="entry name" value="NMT1_2"/>
    <property type="match status" value="1"/>
</dbReference>
<evidence type="ECO:0000256" key="3">
    <source>
        <dbReference type="ARBA" id="ARBA00010742"/>
    </source>
</evidence>
<evidence type="ECO:0000256" key="6">
    <source>
        <dbReference type="ARBA" id="ARBA00022519"/>
    </source>
</evidence>
<keyword evidence="8" id="KW-0472">Membrane</keyword>
<keyword evidence="4" id="KW-0813">Transport</keyword>
<reference evidence="10 11" key="1">
    <citation type="submission" date="2016-06" db="EMBL/GenBank/DDBJ databases">
        <title>Insight into the functional genes involving in sulfur oxidation in Pearl River water.</title>
        <authorList>
            <person name="Luo J."/>
            <person name="Tan X."/>
            <person name="Lin W."/>
        </authorList>
    </citation>
    <scope>NUCLEOTIDE SEQUENCE [LARGE SCALE GENOMIC DNA]</scope>
    <source>
        <strain evidence="10 11">LS2</strain>
    </source>
</reference>
<keyword evidence="6" id="KW-0997">Cell inner membrane</keyword>
<dbReference type="RefSeq" id="WP_066101701.1">
    <property type="nucleotide sequence ID" value="NZ_CP016027.1"/>
</dbReference>
<dbReference type="InterPro" id="IPR019546">
    <property type="entry name" value="TAT_signal_bac_arc"/>
</dbReference>
<proteinExistence type="inferred from homology"/>
<dbReference type="EMBL" id="CP016027">
    <property type="protein sequence ID" value="ANJ67903.1"/>
    <property type="molecule type" value="Genomic_DNA"/>
</dbReference>
<protein>
    <submittedName>
        <fullName evidence="10">Nitrate ABC transporter substrate-binding protein</fullName>
    </submittedName>
</protein>
<dbReference type="InterPro" id="IPR006311">
    <property type="entry name" value="TAT_signal"/>
</dbReference>
<comment type="subcellular location">
    <subcellularLocation>
        <location evidence="1">Endomembrane system</location>
    </subcellularLocation>
    <subcellularLocation>
        <location evidence="2">Periplasm</location>
    </subcellularLocation>
</comment>
<evidence type="ECO:0000256" key="9">
    <source>
        <dbReference type="ARBA" id="ARBA00024031"/>
    </source>
</evidence>
<name>A0A191ZJ84_9GAMM</name>
<dbReference type="CDD" id="cd13553">
    <property type="entry name" value="PBP2_NrtA_CpmA_like"/>
    <property type="match status" value="1"/>
</dbReference>
<dbReference type="Gene3D" id="3.40.190.10">
    <property type="entry name" value="Periplasmic binding protein-like II"/>
    <property type="match status" value="2"/>
</dbReference>
<accession>A0A191ZJ84</accession>
<evidence type="ECO:0000256" key="5">
    <source>
        <dbReference type="ARBA" id="ARBA00022475"/>
    </source>
</evidence>
<comment type="similarity">
    <text evidence="3">Belongs to the bacterial solute-binding protein SsuA/TauA family.</text>
</comment>